<dbReference type="OrthoDB" id="9764953at2"/>
<evidence type="ECO:0000256" key="1">
    <source>
        <dbReference type="ARBA" id="ARBA00022729"/>
    </source>
</evidence>
<evidence type="ECO:0000313" key="4">
    <source>
        <dbReference type="EMBL" id="KPM49097.1"/>
    </source>
</evidence>
<evidence type="ECO:0000259" key="3">
    <source>
        <dbReference type="Pfam" id="PF02230"/>
    </source>
</evidence>
<organism evidence="4 5">
    <name type="scientific">Jiulongibacter sediminis</name>
    <dbReference type="NCBI Taxonomy" id="1605367"/>
    <lineage>
        <taxon>Bacteria</taxon>
        <taxon>Pseudomonadati</taxon>
        <taxon>Bacteroidota</taxon>
        <taxon>Cytophagia</taxon>
        <taxon>Cytophagales</taxon>
        <taxon>Leadbetterellaceae</taxon>
        <taxon>Jiulongibacter</taxon>
    </lineage>
</organism>
<sequence length="259" mass="29487">MNHLFCRTIISLTFLVVGFIANAQFDSDQFTDSKGTELKYRILYPENYDASEQYPLVLFLHGAGERGDDNVSQLKNGAMKVFEKLQKNHPCIVIAPQCPKDNYWSSVKFERTKYPLDLDFNYDYNEKESLHAAIELVNSFVKSKKADKKRIYITGLSMGGMGTFEAVARYPKLFAAAMPICGGADLSSYGKKQARVPFYIFHGSEDGVVPVKHSQEAYAKLQELGANVIYKEYPNVNHNSWDNTFGEKDYPGWMFQFTK</sequence>
<dbReference type="PATRIC" id="fig|1605367.3.peg.1342"/>
<dbReference type="GO" id="GO:0016787">
    <property type="term" value="F:hydrolase activity"/>
    <property type="evidence" value="ECO:0007669"/>
    <property type="project" value="InterPro"/>
</dbReference>
<keyword evidence="1 2" id="KW-0732">Signal</keyword>
<gene>
    <name evidence="4" type="ORF">AFM12_00110</name>
</gene>
<reference evidence="4 5" key="1">
    <citation type="submission" date="2015-07" db="EMBL/GenBank/DDBJ databases">
        <title>The draft genome sequence of Leadbetterella sp. JN14-9.</title>
        <authorList>
            <person name="Liu Y."/>
            <person name="Du J."/>
            <person name="Shao Z."/>
        </authorList>
    </citation>
    <scope>NUCLEOTIDE SEQUENCE [LARGE SCALE GENOMIC DNA]</scope>
    <source>
        <strain evidence="4 5">JN14-9</strain>
    </source>
</reference>
<dbReference type="RefSeq" id="WP_055142956.1">
    <property type="nucleotide sequence ID" value="NZ_JXSZ01000005.1"/>
</dbReference>
<dbReference type="STRING" id="1605367.AFM12_00110"/>
<dbReference type="InterPro" id="IPR029058">
    <property type="entry name" value="AB_hydrolase_fold"/>
</dbReference>
<comment type="caution">
    <text evidence="4">The sequence shown here is derived from an EMBL/GenBank/DDBJ whole genome shotgun (WGS) entry which is preliminary data.</text>
</comment>
<name>A0A0P7BE98_9BACT</name>
<keyword evidence="5" id="KW-1185">Reference proteome</keyword>
<dbReference type="InterPro" id="IPR050955">
    <property type="entry name" value="Plant_Biomass_Hydrol_Est"/>
</dbReference>
<evidence type="ECO:0000256" key="2">
    <source>
        <dbReference type="SAM" id="SignalP"/>
    </source>
</evidence>
<dbReference type="SUPFAM" id="SSF53474">
    <property type="entry name" value="alpha/beta-Hydrolases"/>
    <property type="match status" value="1"/>
</dbReference>
<proteinExistence type="predicted"/>
<dbReference type="Gene3D" id="3.40.50.1820">
    <property type="entry name" value="alpha/beta hydrolase"/>
    <property type="match status" value="1"/>
</dbReference>
<feature type="chain" id="PRO_5006135722" description="Phospholipase/carboxylesterase/thioesterase domain-containing protein" evidence="2">
    <location>
        <begin position="24"/>
        <end position="259"/>
    </location>
</feature>
<feature type="domain" description="Phospholipase/carboxylesterase/thioesterase" evidence="3">
    <location>
        <begin position="52"/>
        <end position="245"/>
    </location>
</feature>
<dbReference type="AlphaFoldDB" id="A0A0P7BE98"/>
<dbReference type="PANTHER" id="PTHR43037:SF1">
    <property type="entry name" value="BLL1128 PROTEIN"/>
    <property type="match status" value="1"/>
</dbReference>
<dbReference type="InterPro" id="IPR003140">
    <property type="entry name" value="PLipase/COase/thioEstase"/>
</dbReference>
<dbReference type="Pfam" id="PF02230">
    <property type="entry name" value="Abhydrolase_2"/>
    <property type="match status" value="1"/>
</dbReference>
<protein>
    <recommendedName>
        <fullName evidence="3">Phospholipase/carboxylesterase/thioesterase domain-containing protein</fullName>
    </recommendedName>
</protein>
<dbReference type="Proteomes" id="UP000050454">
    <property type="component" value="Unassembled WGS sequence"/>
</dbReference>
<dbReference type="PANTHER" id="PTHR43037">
    <property type="entry name" value="UNNAMED PRODUCT-RELATED"/>
    <property type="match status" value="1"/>
</dbReference>
<dbReference type="EMBL" id="LGTQ01000005">
    <property type="protein sequence ID" value="KPM49097.1"/>
    <property type="molecule type" value="Genomic_DNA"/>
</dbReference>
<accession>A0A0P7BE98</accession>
<evidence type="ECO:0000313" key="5">
    <source>
        <dbReference type="Proteomes" id="UP000050454"/>
    </source>
</evidence>
<feature type="signal peptide" evidence="2">
    <location>
        <begin position="1"/>
        <end position="23"/>
    </location>
</feature>